<dbReference type="Pfam" id="PF13489">
    <property type="entry name" value="Methyltransf_23"/>
    <property type="match status" value="1"/>
</dbReference>
<dbReference type="PANTHER" id="PTHR43591">
    <property type="entry name" value="METHYLTRANSFERASE"/>
    <property type="match status" value="1"/>
</dbReference>
<dbReference type="GO" id="GO:0032259">
    <property type="term" value="P:methylation"/>
    <property type="evidence" value="ECO:0007669"/>
    <property type="project" value="UniProtKB-KW"/>
</dbReference>
<name>A0A165Y749_9AGAM</name>
<keyword evidence="2" id="KW-1185">Reference proteome</keyword>
<dbReference type="AlphaFoldDB" id="A0A165Y749"/>
<dbReference type="SUPFAM" id="SSF53335">
    <property type="entry name" value="S-adenosyl-L-methionine-dependent methyltransferases"/>
    <property type="match status" value="1"/>
</dbReference>
<dbReference type="InterPro" id="IPR029063">
    <property type="entry name" value="SAM-dependent_MTases_sf"/>
</dbReference>
<sequence>MNKRYMLPADADEVKRSELNHRMIQFLLAGANYVGPVKNIISVNSAKSDILDMGTGGGNWAMDIADEFEGRVEVIGVDLAPVQPRDVPANCTFELCDLDQYDIPYPDGCFDVVHARCMHHGIKNYPRFLLEVSRMLCPGGIFIIIEPDTDPIINGEFWTDIWRSGRETRVPGWVALWRLYHICLQGKGIDLAAPKRLRNMLQKTGGFAKVVTQQADAPIGFWPQDDTQLTIGQQSWMQNDLLLPGTLPLLLSTSGQPREKVIDMVKAAQHDLYHSRDKLATRFHVVHARKVYPKV</sequence>
<gene>
    <name evidence="1" type="ORF">FIBSPDRAFT_914096</name>
</gene>
<dbReference type="EMBL" id="KV417704">
    <property type="protein sequence ID" value="KZP09273.1"/>
    <property type="molecule type" value="Genomic_DNA"/>
</dbReference>
<protein>
    <submittedName>
        <fullName evidence="1">S-adenosyl-L-methionine-dependent methyltransferase</fullName>
    </submittedName>
</protein>
<proteinExistence type="predicted"/>
<organism evidence="1 2">
    <name type="scientific">Athelia psychrophila</name>
    <dbReference type="NCBI Taxonomy" id="1759441"/>
    <lineage>
        <taxon>Eukaryota</taxon>
        <taxon>Fungi</taxon>
        <taxon>Dikarya</taxon>
        <taxon>Basidiomycota</taxon>
        <taxon>Agaricomycotina</taxon>
        <taxon>Agaricomycetes</taxon>
        <taxon>Agaricomycetidae</taxon>
        <taxon>Atheliales</taxon>
        <taxon>Atheliaceae</taxon>
        <taxon>Athelia</taxon>
    </lineage>
</organism>
<evidence type="ECO:0000313" key="2">
    <source>
        <dbReference type="Proteomes" id="UP000076532"/>
    </source>
</evidence>
<accession>A0A165Y749</accession>
<keyword evidence="1" id="KW-0808">Transferase</keyword>
<dbReference type="PANTHER" id="PTHR43591:SF24">
    <property type="entry name" value="2-METHOXY-6-POLYPRENYL-1,4-BENZOQUINOL METHYLASE, MITOCHONDRIAL"/>
    <property type="match status" value="1"/>
</dbReference>
<dbReference type="Gene3D" id="3.40.50.150">
    <property type="entry name" value="Vaccinia Virus protein VP39"/>
    <property type="match status" value="1"/>
</dbReference>
<keyword evidence="1" id="KW-0489">Methyltransferase</keyword>
<dbReference type="CDD" id="cd02440">
    <property type="entry name" value="AdoMet_MTases"/>
    <property type="match status" value="1"/>
</dbReference>
<evidence type="ECO:0000313" key="1">
    <source>
        <dbReference type="EMBL" id="KZP09273.1"/>
    </source>
</evidence>
<dbReference type="Proteomes" id="UP000076532">
    <property type="component" value="Unassembled WGS sequence"/>
</dbReference>
<dbReference type="STRING" id="436010.A0A165Y749"/>
<dbReference type="OrthoDB" id="2013972at2759"/>
<reference evidence="1 2" key="1">
    <citation type="journal article" date="2016" name="Mol. Biol. Evol.">
        <title>Comparative Genomics of Early-Diverging Mushroom-Forming Fungi Provides Insights into the Origins of Lignocellulose Decay Capabilities.</title>
        <authorList>
            <person name="Nagy L.G."/>
            <person name="Riley R."/>
            <person name="Tritt A."/>
            <person name="Adam C."/>
            <person name="Daum C."/>
            <person name="Floudas D."/>
            <person name="Sun H."/>
            <person name="Yadav J.S."/>
            <person name="Pangilinan J."/>
            <person name="Larsson K.H."/>
            <person name="Matsuura K."/>
            <person name="Barry K."/>
            <person name="Labutti K."/>
            <person name="Kuo R."/>
            <person name="Ohm R.A."/>
            <person name="Bhattacharya S.S."/>
            <person name="Shirouzu T."/>
            <person name="Yoshinaga Y."/>
            <person name="Martin F.M."/>
            <person name="Grigoriev I.V."/>
            <person name="Hibbett D.S."/>
        </authorList>
    </citation>
    <scope>NUCLEOTIDE SEQUENCE [LARGE SCALE GENOMIC DNA]</scope>
    <source>
        <strain evidence="1 2">CBS 109695</strain>
    </source>
</reference>
<dbReference type="GO" id="GO:0008168">
    <property type="term" value="F:methyltransferase activity"/>
    <property type="evidence" value="ECO:0007669"/>
    <property type="project" value="UniProtKB-KW"/>
</dbReference>